<protein>
    <recommendedName>
        <fullName evidence="4">HNH endonuclease</fullName>
    </recommendedName>
</protein>
<keyword evidence="3" id="KW-1185">Reference proteome</keyword>
<evidence type="ECO:0000313" key="2">
    <source>
        <dbReference type="EMBL" id="EYR64668.1"/>
    </source>
</evidence>
<dbReference type="Gene3D" id="1.10.30.50">
    <property type="match status" value="1"/>
</dbReference>
<name>A0A021VU65_9CELL</name>
<feature type="compositionally biased region" description="Basic and acidic residues" evidence="1">
    <location>
        <begin position="302"/>
        <end position="311"/>
    </location>
</feature>
<evidence type="ECO:0000313" key="3">
    <source>
        <dbReference type="Proteomes" id="UP000019753"/>
    </source>
</evidence>
<dbReference type="OrthoDB" id="4398343at2"/>
<reference evidence="2 3" key="1">
    <citation type="submission" date="2014-01" db="EMBL/GenBank/DDBJ databases">
        <title>Actinotalea ferrariae CF5-4.</title>
        <authorList>
            <person name="Chen F."/>
            <person name="Li Y."/>
            <person name="Wang G."/>
        </authorList>
    </citation>
    <scope>NUCLEOTIDE SEQUENCE [LARGE SCALE GENOMIC DNA]</scope>
    <source>
        <strain evidence="2 3">CF5-4</strain>
    </source>
</reference>
<feature type="compositionally biased region" description="Gly residues" evidence="1">
    <location>
        <begin position="347"/>
        <end position="357"/>
    </location>
</feature>
<feature type="region of interest" description="Disordered" evidence="1">
    <location>
        <begin position="243"/>
        <end position="389"/>
    </location>
</feature>
<dbReference type="Proteomes" id="UP000019753">
    <property type="component" value="Unassembled WGS sequence"/>
</dbReference>
<organism evidence="2 3">
    <name type="scientific">Actinotalea ferrariae CF5-4</name>
    <dbReference type="NCBI Taxonomy" id="948458"/>
    <lineage>
        <taxon>Bacteria</taxon>
        <taxon>Bacillati</taxon>
        <taxon>Actinomycetota</taxon>
        <taxon>Actinomycetes</taxon>
        <taxon>Micrococcales</taxon>
        <taxon>Cellulomonadaceae</taxon>
        <taxon>Actinotalea</taxon>
    </lineage>
</organism>
<evidence type="ECO:0008006" key="4">
    <source>
        <dbReference type="Google" id="ProtNLM"/>
    </source>
</evidence>
<proteinExistence type="predicted"/>
<dbReference type="RefSeq" id="WP_034222684.1">
    <property type="nucleotide sequence ID" value="NZ_AXCW01000022.1"/>
</dbReference>
<comment type="caution">
    <text evidence="2">The sequence shown here is derived from an EMBL/GenBank/DDBJ whole genome shotgun (WGS) entry which is preliminary data.</text>
</comment>
<sequence length="389" mass="42247">MAWIKVSDTAAMYPALLAVAEHDDADERSVDEVFGWWCRLAILSAQHWTDYVVTFAVVLQVSGTRARADRLIGMAQFAGLLSPVDLEGRRAVKLLDDPEFVHLKTAEEKAWEDQRKADNGNPAITVLVRHRDGDACRYCGKVVRFTARRGKLAGTYDHRPPGQPADAERSVVACSECNARRGNAPLEVADATLPLLPAPEHPYYHRTTRKWLHAYGALLAEHGLTPPPIQTEEIKDLRVGTQLQQPDPAPAGGVRPVTDPAPAKDVRPAPDPAPAQDVRPVTQRPADSAPAKDVRPAPADAPQRHPGDRPPRSARRRGERAPADPVKSGQVRGIQRTETPGRDGTGRDGPGLEGTGRAGTAAAPPGPPPPSRSRRRRRGRRSPRSQGES</sequence>
<feature type="compositionally biased region" description="Basic residues" evidence="1">
    <location>
        <begin position="372"/>
        <end position="383"/>
    </location>
</feature>
<accession>A0A021VU65</accession>
<gene>
    <name evidence="2" type="ORF">N866_07105</name>
</gene>
<dbReference type="AlphaFoldDB" id="A0A021VU65"/>
<dbReference type="EMBL" id="AXCW01000022">
    <property type="protein sequence ID" value="EYR64668.1"/>
    <property type="molecule type" value="Genomic_DNA"/>
</dbReference>
<evidence type="ECO:0000256" key="1">
    <source>
        <dbReference type="SAM" id="MobiDB-lite"/>
    </source>
</evidence>